<name>B6QJB3_TALMQ</name>
<accession>B6QJB3</accession>
<dbReference type="SUPFAM" id="SSF57701">
    <property type="entry name" value="Zn2/Cys6 DNA-binding domain"/>
    <property type="match status" value="1"/>
</dbReference>
<keyword evidence="2" id="KW-0238">DNA-binding</keyword>
<protein>
    <recommendedName>
        <fullName evidence="6">Zn(2)-C6 fungal-type domain-containing protein</fullName>
    </recommendedName>
</protein>
<feature type="domain" description="Zn(2)-C6 fungal-type" evidence="6">
    <location>
        <begin position="37"/>
        <end position="67"/>
    </location>
</feature>
<dbReference type="GO" id="GO:0008270">
    <property type="term" value="F:zinc ion binding"/>
    <property type="evidence" value="ECO:0007669"/>
    <property type="project" value="InterPro"/>
</dbReference>
<dbReference type="EMBL" id="DS995902">
    <property type="protein sequence ID" value="EEA22428.1"/>
    <property type="molecule type" value="Genomic_DNA"/>
</dbReference>
<dbReference type="Gene3D" id="4.10.240.10">
    <property type="entry name" value="Zn(2)-C6 fungal-type DNA-binding domain"/>
    <property type="match status" value="1"/>
</dbReference>
<dbReference type="GO" id="GO:0003677">
    <property type="term" value="F:DNA binding"/>
    <property type="evidence" value="ECO:0007669"/>
    <property type="project" value="UniProtKB-KW"/>
</dbReference>
<dbReference type="InterPro" id="IPR036864">
    <property type="entry name" value="Zn2-C6_fun-type_DNA-bd_sf"/>
</dbReference>
<feature type="signal peptide" evidence="5">
    <location>
        <begin position="1"/>
        <end position="22"/>
    </location>
</feature>
<sequence length="388" mass="44596">MQCIQTSKYFAFFAILWTSGLADTMPSRRQHPKSRHGCLTCKSRKVKCDFQRPICSHCQRRKERCEYAEAAPEQSHNRLHRRNAMHSYNSRFRIPLITGLLNIEDILLHHFSSTVSLTLSDREDFHTVWSIHVPQDAYKYPHLMHSMLATSALHLSQTTTPKESADISFYAALATHHHVMALSLLTPHVTSVTMENFDSLYATSMLIFLFNVGLMASSDSSRLSHDIVPLSELAKGILAVRRAGEERCEIKRSYMLRDFCPWDYPPPLPDGLHRTIQKIERLVASLPETEDRIEAKTEYQEAIKLLRATFNAVNLNRQHPAMVFMWFTLVDRHYIELVQSKDSISLMILAHYGICMLQYKDKWWAAKCGAYIVTAVHQILDNCEGADS</sequence>
<evidence type="ECO:0000256" key="2">
    <source>
        <dbReference type="ARBA" id="ARBA00023125"/>
    </source>
</evidence>
<dbReference type="Pfam" id="PF11951">
    <property type="entry name" value="Fungal_trans_2"/>
    <property type="match status" value="1"/>
</dbReference>
<proteinExistence type="predicted"/>
<dbReference type="InterPro" id="IPR053157">
    <property type="entry name" value="Sterol_Uptake_Regulator"/>
</dbReference>
<keyword evidence="4" id="KW-0539">Nucleus</keyword>
<evidence type="ECO:0000256" key="3">
    <source>
        <dbReference type="ARBA" id="ARBA00023163"/>
    </source>
</evidence>
<dbReference type="InterPro" id="IPR021858">
    <property type="entry name" value="Fun_TF"/>
</dbReference>
<dbReference type="PROSITE" id="PS50048">
    <property type="entry name" value="ZN2_CY6_FUNGAL_2"/>
    <property type="match status" value="1"/>
</dbReference>
<evidence type="ECO:0000256" key="4">
    <source>
        <dbReference type="ARBA" id="ARBA00023242"/>
    </source>
</evidence>
<dbReference type="PROSITE" id="PS00463">
    <property type="entry name" value="ZN2_CY6_FUNGAL_1"/>
    <property type="match status" value="1"/>
</dbReference>
<keyword evidence="3" id="KW-0804">Transcription</keyword>
<evidence type="ECO:0000256" key="5">
    <source>
        <dbReference type="SAM" id="SignalP"/>
    </source>
</evidence>
<keyword evidence="8" id="KW-1185">Reference proteome</keyword>
<dbReference type="PhylomeDB" id="B6QJB3"/>
<dbReference type="VEuPathDB" id="FungiDB:PMAA_090570"/>
<dbReference type="AlphaFoldDB" id="B6QJB3"/>
<dbReference type="HOGENOM" id="CLU_024934_5_2_1"/>
<organism evidence="7 8">
    <name type="scientific">Talaromyces marneffei (strain ATCC 18224 / CBS 334.59 / QM 7333)</name>
    <name type="common">Penicillium marneffei</name>
    <dbReference type="NCBI Taxonomy" id="441960"/>
    <lineage>
        <taxon>Eukaryota</taxon>
        <taxon>Fungi</taxon>
        <taxon>Dikarya</taxon>
        <taxon>Ascomycota</taxon>
        <taxon>Pezizomycotina</taxon>
        <taxon>Eurotiomycetes</taxon>
        <taxon>Eurotiomycetidae</taxon>
        <taxon>Eurotiales</taxon>
        <taxon>Trichocomaceae</taxon>
        <taxon>Talaromyces</taxon>
        <taxon>Talaromyces sect. Talaromyces</taxon>
    </lineage>
</organism>
<gene>
    <name evidence="7" type="ORF">PMAA_090570</name>
</gene>
<dbReference type="GO" id="GO:0001228">
    <property type="term" value="F:DNA-binding transcription activator activity, RNA polymerase II-specific"/>
    <property type="evidence" value="ECO:0007669"/>
    <property type="project" value="TreeGrafter"/>
</dbReference>
<dbReference type="Pfam" id="PF00172">
    <property type="entry name" value="Zn_clus"/>
    <property type="match status" value="1"/>
</dbReference>
<dbReference type="PANTHER" id="PTHR47784:SF5">
    <property type="entry name" value="STEROL UPTAKE CONTROL PROTEIN 2"/>
    <property type="match status" value="1"/>
</dbReference>
<dbReference type="SMART" id="SM00066">
    <property type="entry name" value="GAL4"/>
    <property type="match status" value="1"/>
</dbReference>
<evidence type="ECO:0000313" key="8">
    <source>
        <dbReference type="Proteomes" id="UP000001294"/>
    </source>
</evidence>
<dbReference type="PANTHER" id="PTHR47784">
    <property type="entry name" value="STEROL UPTAKE CONTROL PROTEIN 2"/>
    <property type="match status" value="1"/>
</dbReference>
<keyword evidence="5" id="KW-0732">Signal</keyword>
<feature type="chain" id="PRO_5002848300" description="Zn(2)-C6 fungal-type domain-containing protein" evidence="5">
    <location>
        <begin position="23"/>
        <end position="388"/>
    </location>
</feature>
<evidence type="ECO:0000313" key="7">
    <source>
        <dbReference type="EMBL" id="EEA22428.1"/>
    </source>
</evidence>
<reference evidence="8" key="1">
    <citation type="journal article" date="2015" name="Genome Announc.">
        <title>Genome sequence of the AIDS-associated pathogen Penicillium marneffei (ATCC18224) and its near taxonomic relative Talaromyces stipitatus (ATCC10500).</title>
        <authorList>
            <person name="Nierman W.C."/>
            <person name="Fedorova-Abrams N.D."/>
            <person name="Andrianopoulos A."/>
        </authorList>
    </citation>
    <scope>NUCLEOTIDE SEQUENCE [LARGE SCALE GENOMIC DNA]</scope>
    <source>
        <strain evidence="8">ATCC 18224 / CBS 334.59 / QM 7333</strain>
    </source>
</reference>
<keyword evidence="1" id="KW-0805">Transcription regulation</keyword>
<evidence type="ECO:0000259" key="6">
    <source>
        <dbReference type="PROSITE" id="PS50048"/>
    </source>
</evidence>
<dbReference type="Proteomes" id="UP000001294">
    <property type="component" value="Unassembled WGS sequence"/>
</dbReference>
<dbReference type="CDD" id="cd00067">
    <property type="entry name" value="GAL4"/>
    <property type="match status" value="1"/>
</dbReference>
<evidence type="ECO:0000256" key="1">
    <source>
        <dbReference type="ARBA" id="ARBA00023015"/>
    </source>
</evidence>
<dbReference type="InterPro" id="IPR001138">
    <property type="entry name" value="Zn2Cys6_DnaBD"/>
</dbReference>
<dbReference type="OrthoDB" id="5386330at2759"/>
<dbReference type="STRING" id="441960.B6QJB3"/>